<dbReference type="EMBL" id="JARBHB010000006">
    <property type="protein sequence ID" value="KAJ8880365.1"/>
    <property type="molecule type" value="Genomic_DNA"/>
</dbReference>
<evidence type="ECO:0000313" key="1">
    <source>
        <dbReference type="EMBL" id="KAJ8880365.1"/>
    </source>
</evidence>
<accession>A0ABQ9H7T1</accession>
<dbReference type="Proteomes" id="UP001159363">
    <property type="component" value="Chromosome 5"/>
</dbReference>
<reference evidence="1 2" key="1">
    <citation type="submission" date="2023-02" db="EMBL/GenBank/DDBJ databases">
        <title>LHISI_Scaffold_Assembly.</title>
        <authorList>
            <person name="Stuart O.P."/>
            <person name="Cleave R."/>
            <person name="Magrath M.J.L."/>
            <person name="Mikheyev A.S."/>
        </authorList>
    </citation>
    <scope>NUCLEOTIDE SEQUENCE [LARGE SCALE GENOMIC DNA]</scope>
    <source>
        <strain evidence="1">Daus_M_001</strain>
        <tissue evidence="1">Leg muscle</tissue>
    </source>
</reference>
<evidence type="ECO:0000313" key="2">
    <source>
        <dbReference type="Proteomes" id="UP001159363"/>
    </source>
</evidence>
<keyword evidence="2" id="KW-1185">Reference proteome</keyword>
<comment type="caution">
    <text evidence="1">The sequence shown here is derived from an EMBL/GenBank/DDBJ whole genome shotgun (WGS) entry which is preliminary data.</text>
</comment>
<protein>
    <submittedName>
        <fullName evidence="1">Uncharacterized protein</fullName>
    </submittedName>
</protein>
<proteinExistence type="predicted"/>
<organism evidence="1 2">
    <name type="scientific">Dryococelus australis</name>
    <dbReference type="NCBI Taxonomy" id="614101"/>
    <lineage>
        <taxon>Eukaryota</taxon>
        <taxon>Metazoa</taxon>
        <taxon>Ecdysozoa</taxon>
        <taxon>Arthropoda</taxon>
        <taxon>Hexapoda</taxon>
        <taxon>Insecta</taxon>
        <taxon>Pterygota</taxon>
        <taxon>Neoptera</taxon>
        <taxon>Polyneoptera</taxon>
        <taxon>Phasmatodea</taxon>
        <taxon>Verophasmatodea</taxon>
        <taxon>Anareolatae</taxon>
        <taxon>Phasmatidae</taxon>
        <taxon>Eurycanthinae</taxon>
        <taxon>Dryococelus</taxon>
    </lineage>
</organism>
<sequence>MATGLSMDVFQILRMWQNNYKENSDLPCTCRSLAYIAATEEAFVRGPSKSSWRYSMEQYRMQIVQAMFPQRGRGGVVSRLLASHLGEPGSIPIGVASGFLHVVIVPDDAADRQVFSGISRFPRACIPVRLQTHLASPPSALKTSLLRTAQISPRTNCFRKESCPCYCLGDEENKWCSATRLNFMERELILNATHQVFSWNVEYYVVTFLSFWHEHGLQRPFKQTESLVVILLTKNKSEYVHCSDNVGDYLLGLHNRALIRLLRQFGGWVRTAIHPASSPYEQDALEIEVNEDAAFLHQNVLCASVNAMLCDLSSNNFPICERQQMSPPVCPWALAALTVLYVPEADAILIYDLRMLYYRSQWIEYSIANHNLPAFSDGNRK</sequence>
<name>A0ABQ9H7T1_9NEOP</name>
<gene>
    <name evidence="1" type="ORF">PR048_016834</name>
</gene>